<feature type="transmembrane region" description="Helical" evidence="1">
    <location>
        <begin position="140"/>
        <end position="157"/>
    </location>
</feature>
<feature type="transmembrane region" description="Helical" evidence="1">
    <location>
        <begin position="35"/>
        <end position="53"/>
    </location>
</feature>
<feature type="transmembrane region" description="Helical" evidence="1">
    <location>
        <begin position="325"/>
        <end position="342"/>
    </location>
</feature>
<reference evidence="2 3" key="1">
    <citation type="submission" date="2021-01" db="EMBL/GenBank/DDBJ databases">
        <title>Streptomyces acididurans sp. nov., isolated from a peat swamp forest soil.</title>
        <authorList>
            <person name="Chantavorakit T."/>
            <person name="Duangmal K."/>
        </authorList>
    </citation>
    <scope>NUCLEOTIDE SEQUENCE [LARGE SCALE GENOMIC DNA]</scope>
    <source>
        <strain evidence="2 3">KK5PA1</strain>
    </source>
</reference>
<keyword evidence="1" id="KW-0472">Membrane</keyword>
<feature type="transmembrane region" description="Helical" evidence="1">
    <location>
        <begin position="117"/>
        <end position="134"/>
    </location>
</feature>
<keyword evidence="3" id="KW-1185">Reference proteome</keyword>
<feature type="transmembrane region" description="Helical" evidence="1">
    <location>
        <begin position="379"/>
        <end position="400"/>
    </location>
</feature>
<feature type="transmembrane region" description="Helical" evidence="1">
    <location>
        <begin position="91"/>
        <end position="110"/>
    </location>
</feature>
<evidence type="ECO:0008006" key="4">
    <source>
        <dbReference type="Google" id="ProtNLM"/>
    </source>
</evidence>
<keyword evidence="1" id="KW-1133">Transmembrane helix</keyword>
<gene>
    <name evidence="2" type="ORF">ITX44_30820</name>
</gene>
<comment type="caution">
    <text evidence="2">The sequence shown here is derived from an EMBL/GenBank/DDBJ whole genome shotgun (WGS) entry which is preliminary data.</text>
</comment>
<evidence type="ECO:0000313" key="3">
    <source>
        <dbReference type="Proteomes" id="UP000749040"/>
    </source>
</evidence>
<evidence type="ECO:0000256" key="1">
    <source>
        <dbReference type="SAM" id="Phobius"/>
    </source>
</evidence>
<dbReference type="RefSeq" id="WP_205361290.1">
    <property type="nucleotide sequence ID" value="NZ_JADKYB010000020.1"/>
</dbReference>
<feature type="transmembrane region" description="Helical" evidence="1">
    <location>
        <begin position="257"/>
        <end position="276"/>
    </location>
</feature>
<feature type="transmembrane region" description="Helical" evidence="1">
    <location>
        <begin position="300"/>
        <end position="318"/>
    </location>
</feature>
<name>A0ABS2U1E3_9ACTN</name>
<sequence>MPQLTTGPLTADDDGAGAARDALIVRAGRYRPTPYLILGTAFWLVVGITAWRAPIQGDFGQHASAVQRIKDDWLHPMNPLLKVSGANSPYFSPYIVALGLFAKLTGLAAWRVVKLSLWLNLAVLLLGVWAFTRTLSTRRWAPVFALAAFTLVWGVRGKEWSGFCGLWSLTHGAPYPSCFAVGVTLLLWAWADRLARRDSVVLHDRPGALFREYAPYVGLGAAGGVLLLIHPITALAAWVGLACVVAGRQHGWSWPVAGRWAAACTAALVVALVWPYNDIFSLAGDTTVDAVHRRLYADLWHWYGLAFALGLPVLALRARRYRRDPLVLMFLADCALVGYGWVSGHYTYGRVFALLVVPLQFGLAVEVAQIPPWTRVRRVLAPLAVIAVLVGTAAQIGAVVPQRYLPVTLRHPRGWPSYGWVADHVPDGDVLIADGYFAPHTLPAYGIFMVNPTWPDPSTSPAERNRRFFAARAYLDPHTPPDVRARIGRRYDIRWLLLRRGQHVPYDGRLVASNPATGERLIRLADG</sequence>
<feature type="transmembrane region" description="Helical" evidence="1">
    <location>
        <begin position="169"/>
        <end position="191"/>
    </location>
</feature>
<feature type="transmembrane region" description="Helical" evidence="1">
    <location>
        <begin position="348"/>
        <end position="367"/>
    </location>
</feature>
<feature type="transmembrane region" description="Helical" evidence="1">
    <location>
        <begin position="216"/>
        <end position="245"/>
    </location>
</feature>
<keyword evidence="1" id="KW-0812">Transmembrane</keyword>
<proteinExistence type="predicted"/>
<dbReference type="Proteomes" id="UP000749040">
    <property type="component" value="Unassembled WGS sequence"/>
</dbReference>
<evidence type="ECO:0000313" key="2">
    <source>
        <dbReference type="EMBL" id="MBM9508867.1"/>
    </source>
</evidence>
<organism evidence="2 3">
    <name type="scientific">Actinacidiphila acididurans</name>
    <dbReference type="NCBI Taxonomy" id="2784346"/>
    <lineage>
        <taxon>Bacteria</taxon>
        <taxon>Bacillati</taxon>
        <taxon>Actinomycetota</taxon>
        <taxon>Actinomycetes</taxon>
        <taxon>Kitasatosporales</taxon>
        <taxon>Streptomycetaceae</taxon>
        <taxon>Actinacidiphila</taxon>
    </lineage>
</organism>
<dbReference type="EMBL" id="JADKYB010000020">
    <property type="protein sequence ID" value="MBM9508867.1"/>
    <property type="molecule type" value="Genomic_DNA"/>
</dbReference>
<accession>A0ABS2U1E3</accession>
<protein>
    <recommendedName>
        <fullName evidence="4">Glycosyltransferase RgtA/B/C/D-like domain-containing protein</fullName>
    </recommendedName>
</protein>